<dbReference type="Pfam" id="PF03110">
    <property type="entry name" value="SBP"/>
    <property type="match status" value="1"/>
</dbReference>
<evidence type="ECO:0000259" key="6">
    <source>
        <dbReference type="PROSITE" id="PS51141"/>
    </source>
</evidence>
<feature type="region of interest" description="Disordered" evidence="5">
    <location>
        <begin position="115"/>
        <end position="135"/>
    </location>
</feature>
<evidence type="ECO:0000256" key="2">
    <source>
        <dbReference type="ARBA" id="ARBA00022771"/>
    </source>
</evidence>
<dbReference type="InterPro" id="IPR036893">
    <property type="entry name" value="SBP_sf"/>
</dbReference>
<dbReference type="GO" id="GO:0008270">
    <property type="term" value="F:zinc ion binding"/>
    <property type="evidence" value="ECO:0007669"/>
    <property type="project" value="UniProtKB-KW"/>
</dbReference>
<dbReference type="AlphaFoldDB" id="A0AAE1XVE1"/>
<evidence type="ECO:0000256" key="5">
    <source>
        <dbReference type="SAM" id="MobiDB-lite"/>
    </source>
</evidence>
<protein>
    <submittedName>
        <fullName evidence="7">Squamosa promoter-binding-like protein 6</fullName>
    </submittedName>
</protein>
<reference evidence="7" key="2">
    <citation type="journal article" date="2024" name="Plant">
        <title>Genomic evolution and insights into agronomic trait innovations of Sesamum species.</title>
        <authorList>
            <person name="Miao H."/>
            <person name="Wang L."/>
            <person name="Qu L."/>
            <person name="Liu H."/>
            <person name="Sun Y."/>
            <person name="Le M."/>
            <person name="Wang Q."/>
            <person name="Wei S."/>
            <person name="Zheng Y."/>
            <person name="Lin W."/>
            <person name="Duan Y."/>
            <person name="Cao H."/>
            <person name="Xiong S."/>
            <person name="Wang X."/>
            <person name="Wei L."/>
            <person name="Li C."/>
            <person name="Ma Q."/>
            <person name="Ju M."/>
            <person name="Zhao R."/>
            <person name="Li G."/>
            <person name="Mu C."/>
            <person name="Tian Q."/>
            <person name="Mei H."/>
            <person name="Zhang T."/>
            <person name="Gao T."/>
            <person name="Zhang H."/>
        </authorList>
    </citation>
    <scope>NUCLEOTIDE SEQUENCE</scope>
    <source>
        <strain evidence="7">3651</strain>
    </source>
</reference>
<comment type="caution">
    <text evidence="7">The sequence shown here is derived from an EMBL/GenBank/DDBJ whole genome shotgun (WGS) entry which is preliminary data.</text>
</comment>
<dbReference type="InterPro" id="IPR004333">
    <property type="entry name" value="SBP_dom"/>
</dbReference>
<dbReference type="SUPFAM" id="SSF103612">
    <property type="entry name" value="SBT domain"/>
    <property type="match status" value="1"/>
</dbReference>
<accession>A0AAE1XVE1</accession>
<dbReference type="PROSITE" id="PS51141">
    <property type="entry name" value="ZF_SBP"/>
    <property type="match status" value="1"/>
</dbReference>
<dbReference type="Proteomes" id="UP001293254">
    <property type="component" value="Unassembled WGS sequence"/>
</dbReference>
<dbReference type="Gene3D" id="4.10.1100.10">
    <property type="entry name" value="Transcription factor, SBP-box domain"/>
    <property type="match status" value="1"/>
</dbReference>
<evidence type="ECO:0000256" key="4">
    <source>
        <dbReference type="PROSITE-ProRule" id="PRU00470"/>
    </source>
</evidence>
<dbReference type="PANTHER" id="PTHR31251:SF86">
    <property type="entry name" value="SQUAMOSA PROMOTER-BINDING-LIKE PROTEIN 1"/>
    <property type="match status" value="1"/>
</dbReference>
<keyword evidence="3" id="KW-0862">Zinc</keyword>
<dbReference type="GO" id="GO:0005634">
    <property type="term" value="C:nucleus"/>
    <property type="evidence" value="ECO:0007669"/>
    <property type="project" value="InterPro"/>
</dbReference>
<proteinExistence type="predicted"/>
<feature type="compositionally biased region" description="Basic residues" evidence="5">
    <location>
        <begin position="257"/>
        <end position="269"/>
    </location>
</feature>
<dbReference type="InterPro" id="IPR044817">
    <property type="entry name" value="SBP-like"/>
</dbReference>
<evidence type="ECO:0000313" key="7">
    <source>
        <dbReference type="EMBL" id="KAK4418778.1"/>
    </source>
</evidence>
<dbReference type="PANTHER" id="PTHR31251">
    <property type="entry name" value="SQUAMOSA PROMOTER-BINDING-LIKE PROTEIN 4"/>
    <property type="match status" value="1"/>
</dbReference>
<organism evidence="7 8">
    <name type="scientific">Sesamum alatum</name>
    <dbReference type="NCBI Taxonomy" id="300844"/>
    <lineage>
        <taxon>Eukaryota</taxon>
        <taxon>Viridiplantae</taxon>
        <taxon>Streptophyta</taxon>
        <taxon>Embryophyta</taxon>
        <taxon>Tracheophyta</taxon>
        <taxon>Spermatophyta</taxon>
        <taxon>Magnoliopsida</taxon>
        <taxon>eudicotyledons</taxon>
        <taxon>Gunneridae</taxon>
        <taxon>Pentapetalae</taxon>
        <taxon>asterids</taxon>
        <taxon>lamiids</taxon>
        <taxon>Lamiales</taxon>
        <taxon>Pedaliaceae</taxon>
        <taxon>Sesamum</taxon>
    </lineage>
</organism>
<name>A0AAE1XVE1_9LAMI</name>
<keyword evidence="8" id="KW-1185">Reference proteome</keyword>
<feature type="domain" description="SBP-type" evidence="6">
    <location>
        <begin position="197"/>
        <end position="268"/>
    </location>
</feature>
<dbReference type="GO" id="GO:0003677">
    <property type="term" value="F:DNA binding"/>
    <property type="evidence" value="ECO:0007669"/>
    <property type="project" value="InterPro"/>
</dbReference>
<evidence type="ECO:0000256" key="1">
    <source>
        <dbReference type="ARBA" id="ARBA00022723"/>
    </source>
</evidence>
<keyword evidence="2 4" id="KW-0863">Zinc-finger</keyword>
<sequence length="373" mass="41454">MDVSACFSWISGVVAKLIERLSLVESCHCYGPVVSDLKDVGRKSMEWDLNDWRWDSDLFMAAPLNTMPSDCRSRQLFPVGSNISVNNGASLNMVPSDCRSSQLFQVGSNIRVNNGASDGSQLGSDEAMLGSQREKRDLEKRRRVFEVEIESEQVNEEAGSLNLKLGGQVYPIPEEELGELEWKSGKKSKVTSAPSSHAVCQVEDCIVDLTNAKDYHRRHKVCAMHAAKSTSALVGNIMQRFHVLQEFDEGKRSCRRRLAGHNKRPRKTHPGNAATQNDEQGSNYLLVSLLIYTVAHDHACFHGHYSYVHLVEKKSGLNGQDVVDDIPGVRIYRPAMVSMVAIAAVSVCTALLFKSSPEILHSFSWELLLYGSQ</sequence>
<dbReference type="EMBL" id="JACGWO010000009">
    <property type="protein sequence ID" value="KAK4418778.1"/>
    <property type="molecule type" value="Genomic_DNA"/>
</dbReference>
<feature type="region of interest" description="Disordered" evidence="5">
    <location>
        <begin position="257"/>
        <end position="277"/>
    </location>
</feature>
<keyword evidence="1" id="KW-0479">Metal-binding</keyword>
<gene>
    <name evidence="7" type="ORF">Salat_2290600</name>
</gene>
<reference evidence="7" key="1">
    <citation type="submission" date="2020-06" db="EMBL/GenBank/DDBJ databases">
        <authorList>
            <person name="Li T."/>
            <person name="Hu X."/>
            <person name="Zhang T."/>
            <person name="Song X."/>
            <person name="Zhang H."/>
            <person name="Dai N."/>
            <person name="Sheng W."/>
            <person name="Hou X."/>
            <person name="Wei L."/>
        </authorList>
    </citation>
    <scope>NUCLEOTIDE SEQUENCE</scope>
    <source>
        <strain evidence="7">3651</strain>
        <tissue evidence="7">Leaf</tissue>
    </source>
</reference>
<evidence type="ECO:0000313" key="8">
    <source>
        <dbReference type="Proteomes" id="UP001293254"/>
    </source>
</evidence>
<evidence type="ECO:0000256" key="3">
    <source>
        <dbReference type="ARBA" id="ARBA00022833"/>
    </source>
</evidence>